<evidence type="ECO:0000256" key="3">
    <source>
        <dbReference type="ARBA" id="ARBA00022490"/>
    </source>
</evidence>
<dbReference type="SMART" id="SM01376">
    <property type="entry name" value="eIF-5a"/>
    <property type="match status" value="1"/>
</dbReference>
<keyword evidence="10" id="KW-0396">Initiation factor</keyword>
<dbReference type="Gene3D" id="2.30.30.30">
    <property type="match status" value="1"/>
</dbReference>
<comment type="subcellular location">
    <subcellularLocation>
        <location evidence="1">Cytoplasm</location>
    </subcellularLocation>
</comment>
<name>A0AAJ0BES3_9PEZI</name>
<dbReference type="CDD" id="cd04468">
    <property type="entry name" value="S1_eIF5A"/>
    <property type="match status" value="1"/>
</dbReference>
<dbReference type="InterPro" id="IPR048670">
    <property type="entry name" value="IF5A-like_N"/>
</dbReference>
<keyword evidence="6 8" id="KW-0648">Protein biosynthesis</keyword>
<proteinExistence type="inferred from homology"/>
<dbReference type="GO" id="GO:0005737">
    <property type="term" value="C:cytoplasm"/>
    <property type="evidence" value="ECO:0007669"/>
    <property type="project" value="UniProtKB-SubCell"/>
</dbReference>
<evidence type="ECO:0000256" key="7">
    <source>
        <dbReference type="ARBA" id="ARBA00023071"/>
    </source>
</evidence>
<dbReference type="AlphaFoldDB" id="A0AAJ0BES3"/>
<reference evidence="10" key="1">
    <citation type="submission" date="2023-06" db="EMBL/GenBank/DDBJ databases">
        <title>Genome-scale phylogeny and comparative genomics of the fungal order Sordariales.</title>
        <authorList>
            <consortium name="Lawrence Berkeley National Laboratory"/>
            <person name="Hensen N."/>
            <person name="Bonometti L."/>
            <person name="Westerberg I."/>
            <person name="Brannstrom I.O."/>
            <person name="Guillou S."/>
            <person name="Cros-Aarteil S."/>
            <person name="Calhoun S."/>
            <person name="Haridas S."/>
            <person name="Kuo A."/>
            <person name="Mondo S."/>
            <person name="Pangilinan J."/>
            <person name="Riley R."/>
            <person name="Labutti K."/>
            <person name="Andreopoulos B."/>
            <person name="Lipzen A."/>
            <person name="Chen C."/>
            <person name="Yanf M."/>
            <person name="Daum C."/>
            <person name="Ng V."/>
            <person name="Clum A."/>
            <person name="Steindorff A."/>
            <person name="Ohm R."/>
            <person name="Martin F."/>
            <person name="Silar P."/>
            <person name="Natvig D."/>
            <person name="Lalanne C."/>
            <person name="Gautier V."/>
            <person name="Ament-Velasquez S.L."/>
            <person name="Kruys A."/>
            <person name="Hutchinson M.I."/>
            <person name="Powell A.J."/>
            <person name="Barry K."/>
            <person name="Miller A.N."/>
            <person name="Grigoriev I.V."/>
            <person name="Debuchy R."/>
            <person name="Gladieux P."/>
            <person name="Thoren M.H."/>
            <person name="Johannesson H."/>
        </authorList>
    </citation>
    <scope>NUCLEOTIDE SEQUENCE</scope>
    <source>
        <strain evidence="10">PSN4</strain>
    </source>
</reference>
<dbReference type="InterPro" id="IPR012340">
    <property type="entry name" value="NA-bd_OB-fold"/>
</dbReference>
<dbReference type="GO" id="GO:0003723">
    <property type="term" value="F:RNA binding"/>
    <property type="evidence" value="ECO:0007669"/>
    <property type="project" value="UniProtKB-KW"/>
</dbReference>
<keyword evidence="5" id="KW-0694">RNA-binding</keyword>
<dbReference type="GO" id="GO:0045901">
    <property type="term" value="P:positive regulation of translational elongation"/>
    <property type="evidence" value="ECO:0007669"/>
    <property type="project" value="UniProtKB-UniRule"/>
</dbReference>
<dbReference type="FunFam" id="2.40.50.140:FF:000034">
    <property type="entry name" value="Eukaryotic translation initiation factor 5A"/>
    <property type="match status" value="1"/>
</dbReference>
<dbReference type="InterPro" id="IPR014722">
    <property type="entry name" value="Rib_uL2_dom2"/>
</dbReference>
<dbReference type="Pfam" id="PF21485">
    <property type="entry name" value="IF5A-like_N"/>
    <property type="match status" value="1"/>
</dbReference>
<keyword evidence="11" id="KW-1185">Reference proteome</keyword>
<dbReference type="InterPro" id="IPR008991">
    <property type="entry name" value="Translation_prot_SH3-like_sf"/>
</dbReference>
<organism evidence="10 11">
    <name type="scientific">Echria macrotheca</name>
    <dbReference type="NCBI Taxonomy" id="438768"/>
    <lineage>
        <taxon>Eukaryota</taxon>
        <taxon>Fungi</taxon>
        <taxon>Dikarya</taxon>
        <taxon>Ascomycota</taxon>
        <taxon>Pezizomycotina</taxon>
        <taxon>Sordariomycetes</taxon>
        <taxon>Sordariomycetidae</taxon>
        <taxon>Sordariales</taxon>
        <taxon>Schizotheciaceae</taxon>
        <taxon>Echria</taxon>
    </lineage>
</organism>
<evidence type="ECO:0000256" key="1">
    <source>
        <dbReference type="ARBA" id="ARBA00004496"/>
    </source>
</evidence>
<feature type="domain" description="Translation initiation factor 5A C-terminal" evidence="9">
    <location>
        <begin position="86"/>
        <end position="155"/>
    </location>
</feature>
<evidence type="ECO:0000256" key="8">
    <source>
        <dbReference type="RuleBase" id="RU362005"/>
    </source>
</evidence>
<dbReference type="EMBL" id="MU839833">
    <property type="protein sequence ID" value="KAK1755778.1"/>
    <property type="molecule type" value="Genomic_DNA"/>
</dbReference>
<keyword evidence="3" id="KW-0963">Cytoplasm</keyword>
<dbReference type="SUPFAM" id="SSF50104">
    <property type="entry name" value="Translation proteins SH3-like domain"/>
    <property type="match status" value="1"/>
</dbReference>
<evidence type="ECO:0000313" key="10">
    <source>
        <dbReference type="EMBL" id="KAK1755778.1"/>
    </source>
</evidence>
<dbReference type="Pfam" id="PF01287">
    <property type="entry name" value="eIF-5a"/>
    <property type="match status" value="1"/>
</dbReference>
<accession>A0AAJ0BES3</accession>
<evidence type="ECO:0000259" key="9">
    <source>
        <dbReference type="SMART" id="SM01376"/>
    </source>
</evidence>
<comment type="caution">
    <text evidence="10">The sequence shown here is derived from an EMBL/GenBank/DDBJ whole genome shotgun (WGS) entry which is preliminary data.</text>
</comment>
<evidence type="ECO:0000256" key="4">
    <source>
        <dbReference type="ARBA" id="ARBA00022768"/>
    </source>
</evidence>
<comment type="function">
    <text evidence="8">Translation factor that promotes translation elongation and termination, particularly upon ribosome stalling at specific amino acid sequence contexts. Binds between the exit (E) and peptidyl (P) site of the ribosome and promotes rescue of stalled ribosome: specifically required for efficient translation of polyproline-containing peptides as well as other motifs that stall the ribosome. Acts as ribosome quality control (RQC) cofactor by joining the RQC complex to facilitate peptidyl transfer during CAT tailing step.</text>
</comment>
<evidence type="ECO:0000256" key="2">
    <source>
        <dbReference type="ARBA" id="ARBA00006016"/>
    </source>
</evidence>
<dbReference type="InterPro" id="IPR020189">
    <property type="entry name" value="IF5A_C"/>
</dbReference>
<dbReference type="PROSITE" id="PS00302">
    <property type="entry name" value="IF5A_HYPUSINE"/>
    <property type="match status" value="1"/>
</dbReference>
<dbReference type="GO" id="GO:0043022">
    <property type="term" value="F:ribosome binding"/>
    <property type="evidence" value="ECO:0007669"/>
    <property type="project" value="UniProtKB-UniRule"/>
</dbReference>
<comment type="PTM">
    <text evidence="8">eIF-5A seems to be the only eukaryotic protein to have a hypusine residue which is a post-translational modification of a lysine by the addition of a butylamino group.</text>
</comment>
<dbReference type="InterPro" id="IPR019769">
    <property type="entry name" value="Trans_elong_IF5A_hypusine_site"/>
</dbReference>
<dbReference type="GO" id="GO:0045905">
    <property type="term" value="P:positive regulation of translational termination"/>
    <property type="evidence" value="ECO:0007669"/>
    <property type="project" value="UniProtKB-UniRule"/>
</dbReference>
<dbReference type="GO" id="GO:0003743">
    <property type="term" value="F:translation initiation factor activity"/>
    <property type="evidence" value="ECO:0007669"/>
    <property type="project" value="UniProtKB-KW"/>
</dbReference>
<evidence type="ECO:0000256" key="5">
    <source>
        <dbReference type="ARBA" id="ARBA00022884"/>
    </source>
</evidence>
<dbReference type="PANTHER" id="PTHR11673">
    <property type="entry name" value="TRANSLATION INITIATION FACTOR 5A FAMILY MEMBER"/>
    <property type="match status" value="1"/>
</dbReference>
<comment type="similarity">
    <text evidence="2 8">Belongs to the eIF-5A family.</text>
</comment>
<keyword evidence="4" id="KW-0251">Elongation factor</keyword>
<dbReference type="PIRSF" id="PIRSF003025">
    <property type="entry name" value="eIF5A"/>
    <property type="match status" value="1"/>
</dbReference>
<evidence type="ECO:0000256" key="6">
    <source>
        <dbReference type="ARBA" id="ARBA00022917"/>
    </source>
</evidence>
<gene>
    <name evidence="10" type="ORF">QBC47DRAFT_360669</name>
</gene>
<evidence type="ECO:0000313" key="11">
    <source>
        <dbReference type="Proteomes" id="UP001239445"/>
    </source>
</evidence>
<dbReference type="Proteomes" id="UP001239445">
    <property type="component" value="Unassembled WGS sequence"/>
</dbReference>
<dbReference type="GO" id="GO:0003746">
    <property type="term" value="F:translation elongation factor activity"/>
    <property type="evidence" value="ECO:0007669"/>
    <property type="project" value="UniProtKB-UniRule"/>
</dbReference>
<dbReference type="FunFam" id="2.30.30.30:FF:000007">
    <property type="entry name" value="Eukaryotic translation initiation factor 5A"/>
    <property type="match status" value="1"/>
</dbReference>
<dbReference type="SUPFAM" id="SSF50249">
    <property type="entry name" value="Nucleic acid-binding proteins"/>
    <property type="match status" value="1"/>
</dbReference>
<dbReference type="Gene3D" id="2.40.50.140">
    <property type="entry name" value="Nucleic acid-binding proteins"/>
    <property type="match status" value="1"/>
</dbReference>
<dbReference type="InterPro" id="IPR001884">
    <property type="entry name" value="IF5A-like"/>
</dbReference>
<dbReference type="NCBIfam" id="TIGR00037">
    <property type="entry name" value="eIF_5A"/>
    <property type="match status" value="1"/>
</dbReference>
<keyword evidence="7 8" id="KW-0385">Hypusine</keyword>
<dbReference type="GO" id="GO:0006452">
    <property type="term" value="P:translational frameshifting"/>
    <property type="evidence" value="ECO:0007669"/>
    <property type="project" value="UniProtKB-ARBA"/>
</dbReference>
<protein>
    <recommendedName>
        <fullName evidence="8">Eukaryotic translation initiation factor 5A</fullName>
        <shortName evidence="8">eIF-5A</shortName>
    </recommendedName>
</protein>
<sequence length="160" mass="17560">MADSDHEHTFESADAGASTTYPMQCSALRKNGFVVIKGRPCKIVDMSTSKTGKHGHAKVHLVAIDIFTGKKLEDLCPSTHNMDVPVVKRTEYQLIDISDDGFLNLITDTGDEKNDVRMPDGEVGEKIIKLFKTEEKDTNVTVQTAMGEEAAVDAKESTMK</sequence>